<evidence type="ECO:0000256" key="2">
    <source>
        <dbReference type="ARBA" id="ARBA00023015"/>
    </source>
</evidence>
<dbReference type="Proteomes" id="UP001579974">
    <property type="component" value="Unassembled WGS sequence"/>
</dbReference>
<dbReference type="EMBL" id="JBDXSU010000013">
    <property type="protein sequence ID" value="MFB5191727.1"/>
    <property type="molecule type" value="Genomic_DNA"/>
</dbReference>
<keyword evidence="7" id="KW-1185">Reference proteome</keyword>
<sequence>MTESESNGLTVEAVVRRLGVTPRTLRYYEEVGLITPTARTSGGHRLYDENTIDRLEQIIRLKENLGFSLQGIREILEAQESLESLRQTFRKEGQSLDEQKVVVDRYIEVLGGLIDKMDQKIESVTAMRDMYQEKLNRSIRFRDEKLNER</sequence>
<feature type="domain" description="HTH merR-type" evidence="5">
    <location>
        <begin position="8"/>
        <end position="78"/>
    </location>
</feature>
<dbReference type="RefSeq" id="WP_275474134.1">
    <property type="nucleotide sequence ID" value="NZ_CP162940.1"/>
</dbReference>
<dbReference type="PANTHER" id="PTHR30204:SF69">
    <property type="entry name" value="MERR-FAMILY TRANSCRIPTIONAL REGULATOR"/>
    <property type="match status" value="1"/>
</dbReference>
<dbReference type="InterPro" id="IPR000551">
    <property type="entry name" value="MerR-type_HTH_dom"/>
</dbReference>
<evidence type="ECO:0000256" key="3">
    <source>
        <dbReference type="ARBA" id="ARBA00023125"/>
    </source>
</evidence>
<keyword evidence="2" id="KW-0805">Transcription regulation</keyword>
<dbReference type="Pfam" id="PF13411">
    <property type="entry name" value="MerR_1"/>
    <property type="match status" value="1"/>
</dbReference>
<name>A0ABV5AHK8_9BACL</name>
<evidence type="ECO:0000313" key="6">
    <source>
        <dbReference type="EMBL" id="MFB5191727.1"/>
    </source>
</evidence>
<dbReference type="PANTHER" id="PTHR30204">
    <property type="entry name" value="REDOX-CYCLING DRUG-SENSING TRANSCRIPTIONAL ACTIVATOR SOXR"/>
    <property type="match status" value="1"/>
</dbReference>
<evidence type="ECO:0000256" key="1">
    <source>
        <dbReference type="ARBA" id="ARBA00022491"/>
    </source>
</evidence>
<dbReference type="SMART" id="SM00422">
    <property type="entry name" value="HTH_MERR"/>
    <property type="match status" value="1"/>
</dbReference>
<comment type="caution">
    <text evidence="6">The sequence shown here is derived from an EMBL/GenBank/DDBJ whole genome shotgun (WGS) entry which is preliminary data.</text>
</comment>
<dbReference type="InterPro" id="IPR009061">
    <property type="entry name" value="DNA-bd_dom_put_sf"/>
</dbReference>
<keyword evidence="1" id="KW-0678">Repressor</keyword>
<dbReference type="PROSITE" id="PS50937">
    <property type="entry name" value="HTH_MERR_2"/>
    <property type="match status" value="1"/>
</dbReference>
<organism evidence="6 7">
    <name type="scientific">Alicyclobacillus fastidiosus</name>
    <dbReference type="NCBI Taxonomy" id="392011"/>
    <lineage>
        <taxon>Bacteria</taxon>
        <taxon>Bacillati</taxon>
        <taxon>Bacillota</taxon>
        <taxon>Bacilli</taxon>
        <taxon>Bacillales</taxon>
        <taxon>Alicyclobacillaceae</taxon>
        <taxon>Alicyclobacillus</taxon>
    </lineage>
</organism>
<keyword evidence="4" id="KW-0804">Transcription</keyword>
<dbReference type="InterPro" id="IPR047057">
    <property type="entry name" value="MerR_fam"/>
</dbReference>
<evidence type="ECO:0000259" key="5">
    <source>
        <dbReference type="PROSITE" id="PS50937"/>
    </source>
</evidence>
<dbReference type="Gene3D" id="1.10.1660.10">
    <property type="match status" value="1"/>
</dbReference>
<reference evidence="6 7" key="1">
    <citation type="journal article" date="2024" name="Int. J. Mol. Sci.">
        <title>Exploration of Alicyclobacillus spp. Genome in Search of Antibiotic Resistance.</title>
        <authorList>
            <person name="Bucka-Kolendo J."/>
            <person name="Kiousi D.E."/>
            <person name="Dekowska A."/>
            <person name="Mikolajczuk-Szczyrba A."/>
            <person name="Karadedos D.M."/>
            <person name="Michael P."/>
            <person name="Galanis A."/>
            <person name="Sokolowska B."/>
        </authorList>
    </citation>
    <scope>NUCLEOTIDE SEQUENCE [LARGE SCALE GENOMIC DNA]</scope>
    <source>
        <strain evidence="6 7">KKP 3000</strain>
    </source>
</reference>
<evidence type="ECO:0000256" key="4">
    <source>
        <dbReference type="ARBA" id="ARBA00023163"/>
    </source>
</evidence>
<gene>
    <name evidence="6" type="ORF">KKP3000_000505</name>
</gene>
<dbReference type="CDD" id="cd01106">
    <property type="entry name" value="HTH_TipAL-Mta"/>
    <property type="match status" value="1"/>
</dbReference>
<protein>
    <submittedName>
        <fullName evidence="6">MerR family transcriptional regulator</fullName>
    </submittedName>
</protein>
<keyword evidence="3" id="KW-0238">DNA-binding</keyword>
<proteinExistence type="predicted"/>
<accession>A0ABV5AHK8</accession>
<dbReference type="SUPFAM" id="SSF46955">
    <property type="entry name" value="Putative DNA-binding domain"/>
    <property type="match status" value="1"/>
</dbReference>
<evidence type="ECO:0000313" key="7">
    <source>
        <dbReference type="Proteomes" id="UP001579974"/>
    </source>
</evidence>